<dbReference type="InterPro" id="IPR051410">
    <property type="entry name" value="Ferric/Cupric_Reductase"/>
</dbReference>
<comment type="caution">
    <text evidence="3">The sequence shown here is derived from an EMBL/GenBank/DDBJ whole genome shotgun (WGS) entry which is preliminary data.</text>
</comment>
<feature type="region of interest" description="Disordered" evidence="2">
    <location>
        <begin position="32"/>
        <end position="63"/>
    </location>
</feature>
<evidence type="ECO:0000313" key="3">
    <source>
        <dbReference type="EMBL" id="KAK4234504.1"/>
    </source>
</evidence>
<proteinExistence type="predicted"/>
<accession>A0AAN7C347</accession>
<reference evidence="3" key="2">
    <citation type="submission" date="2023-05" db="EMBL/GenBank/DDBJ databases">
        <authorList>
            <consortium name="Lawrence Berkeley National Laboratory"/>
            <person name="Steindorff A."/>
            <person name="Hensen N."/>
            <person name="Bonometti L."/>
            <person name="Westerberg I."/>
            <person name="Brannstrom I.O."/>
            <person name="Guillou S."/>
            <person name="Cros-Aarteil S."/>
            <person name="Calhoun S."/>
            <person name="Haridas S."/>
            <person name="Kuo A."/>
            <person name="Mondo S."/>
            <person name="Pangilinan J."/>
            <person name="Riley R."/>
            <person name="Labutti K."/>
            <person name="Andreopoulos B."/>
            <person name="Lipzen A."/>
            <person name="Chen C."/>
            <person name="Yanf M."/>
            <person name="Daum C."/>
            <person name="Ng V."/>
            <person name="Clum A."/>
            <person name="Ohm R."/>
            <person name="Martin F."/>
            <person name="Silar P."/>
            <person name="Natvig D."/>
            <person name="Lalanne C."/>
            <person name="Gautier V."/>
            <person name="Ament-Velasquez S.L."/>
            <person name="Kruys A."/>
            <person name="Hutchinson M.I."/>
            <person name="Powell A.J."/>
            <person name="Barry K."/>
            <person name="Miller A.N."/>
            <person name="Grigoriev I.V."/>
            <person name="Debuchy R."/>
            <person name="Gladieux P."/>
            <person name="Thoren M.H."/>
            <person name="Johannesson H."/>
        </authorList>
    </citation>
    <scope>NUCLEOTIDE SEQUENCE</scope>
    <source>
        <strain evidence="3">CBS 532.94</strain>
    </source>
</reference>
<reference evidence="3" key="1">
    <citation type="journal article" date="2023" name="Mol. Phylogenet. Evol.">
        <title>Genome-scale phylogeny and comparative genomics of the fungal order Sordariales.</title>
        <authorList>
            <person name="Hensen N."/>
            <person name="Bonometti L."/>
            <person name="Westerberg I."/>
            <person name="Brannstrom I.O."/>
            <person name="Guillou S."/>
            <person name="Cros-Aarteil S."/>
            <person name="Calhoun S."/>
            <person name="Haridas S."/>
            <person name="Kuo A."/>
            <person name="Mondo S."/>
            <person name="Pangilinan J."/>
            <person name="Riley R."/>
            <person name="LaButti K."/>
            <person name="Andreopoulos B."/>
            <person name="Lipzen A."/>
            <person name="Chen C."/>
            <person name="Yan M."/>
            <person name="Daum C."/>
            <person name="Ng V."/>
            <person name="Clum A."/>
            <person name="Steindorff A."/>
            <person name="Ohm R.A."/>
            <person name="Martin F."/>
            <person name="Silar P."/>
            <person name="Natvig D.O."/>
            <person name="Lalanne C."/>
            <person name="Gautier V."/>
            <person name="Ament-Velasquez S.L."/>
            <person name="Kruys A."/>
            <person name="Hutchinson M.I."/>
            <person name="Powell A.J."/>
            <person name="Barry K."/>
            <person name="Miller A.N."/>
            <person name="Grigoriev I.V."/>
            <person name="Debuchy R."/>
            <person name="Gladieux P."/>
            <person name="Hiltunen Thoren M."/>
            <person name="Johannesson H."/>
        </authorList>
    </citation>
    <scope>NUCLEOTIDE SEQUENCE</scope>
    <source>
        <strain evidence="3">CBS 532.94</strain>
    </source>
</reference>
<dbReference type="EMBL" id="MU860361">
    <property type="protein sequence ID" value="KAK4234504.1"/>
    <property type="molecule type" value="Genomic_DNA"/>
</dbReference>
<dbReference type="AlphaFoldDB" id="A0AAN7C347"/>
<protein>
    <submittedName>
        <fullName evidence="3">Uncharacterized protein</fullName>
    </submittedName>
</protein>
<dbReference type="GO" id="GO:0006879">
    <property type="term" value="P:intracellular iron ion homeostasis"/>
    <property type="evidence" value="ECO:0007669"/>
    <property type="project" value="TreeGrafter"/>
</dbReference>
<dbReference type="PANTHER" id="PTHR32361:SF9">
    <property type="entry name" value="FERRIC REDUCTASE TRANSMEMBRANE COMPONENT 3-RELATED"/>
    <property type="match status" value="1"/>
</dbReference>
<evidence type="ECO:0000313" key="4">
    <source>
        <dbReference type="Proteomes" id="UP001303760"/>
    </source>
</evidence>
<name>A0AAN7C347_9PEZI</name>
<keyword evidence="1" id="KW-0813">Transport</keyword>
<dbReference type="GO" id="GO:0000293">
    <property type="term" value="F:ferric-chelate reductase activity"/>
    <property type="evidence" value="ECO:0007669"/>
    <property type="project" value="TreeGrafter"/>
</dbReference>
<dbReference type="GO" id="GO:0006826">
    <property type="term" value="P:iron ion transport"/>
    <property type="evidence" value="ECO:0007669"/>
    <property type="project" value="TreeGrafter"/>
</dbReference>
<evidence type="ECO:0000256" key="2">
    <source>
        <dbReference type="SAM" id="MobiDB-lite"/>
    </source>
</evidence>
<evidence type="ECO:0000256" key="1">
    <source>
        <dbReference type="ARBA" id="ARBA00022448"/>
    </source>
</evidence>
<feature type="compositionally biased region" description="Basic and acidic residues" evidence="2">
    <location>
        <begin position="40"/>
        <end position="52"/>
    </location>
</feature>
<sequence length="246" mass="26876">MPNGWFDSEWKEILACVLYRAGTLGLSRPFSCRTAGSPESSRHRVVDLGRRGDTRKRHPRPRGLASGSYVRAAHYELFLLSHVVLSVLVVVGCWYHPKRWLLGLGRGLKVESSPSPDDRPGVGITLLIKHTCSALRQGSAYAGGIGIPDVLPWAFQQWNVKLMRSVAESARCLTDAIHPSGVVNRKVRVGRRFDVDELVNGEVAAGWERIGVAVSGPGSPWGDVRAAVAAAARRGKTVFELEVDAY</sequence>
<gene>
    <name evidence="3" type="ORF">C8A03DRAFT_37728</name>
</gene>
<organism evidence="3 4">
    <name type="scientific">Achaetomium macrosporum</name>
    <dbReference type="NCBI Taxonomy" id="79813"/>
    <lineage>
        <taxon>Eukaryota</taxon>
        <taxon>Fungi</taxon>
        <taxon>Dikarya</taxon>
        <taxon>Ascomycota</taxon>
        <taxon>Pezizomycotina</taxon>
        <taxon>Sordariomycetes</taxon>
        <taxon>Sordariomycetidae</taxon>
        <taxon>Sordariales</taxon>
        <taxon>Chaetomiaceae</taxon>
        <taxon>Achaetomium</taxon>
    </lineage>
</organism>
<dbReference type="PANTHER" id="PTHR32361">
    <property type="entry name" value="FERRIC/CUPRIC REDUCTASE TRANSMEMBRANE COMPONENT"/>
    <property type="match status" value="1"/>
</dbReference>
<keyword evidence="4" id="KW-1185">Reference proteome</keyword>
<dbReference type="GO" id="GO:0015677">
    <property type="term" value="P:copper ion import"/>
    <property type="evidence" value="ECO:0007669"/>
    <property type="project" value="TreeGrafter"/>
</dbReference>
<dbReference type="Proteomes" id="UP001303760">
    <property type="component" value="Unassembled WGS sequence"/>
</dbReference>
<dbReference type="GO" id="GO:0005886">
    <property type="term" value="C:plasma membrane"/>
    <property type="evidence" value="ECO:0007669"/>
    <property type="project" value="TreeGrafter"/>
</dbReference>